<dbReference type="EMBL" id="FCON02000066">
    <property type="protein sequence ID" value="SAL76614.1"/>
    <property type="molecule type" value="Genomic_DNA"/>
</dbReference>
<evidence type="ECO:0000313" key="3">
    <source>
        <dbReference type="Proteomes" id="UP000054770"/>
    </source>
</evidence>
<evidence type="ECO:0000313" key="2">
    <source>
        <dbReference type="EMBL" id="SAL76614.1"/>
    </source>
</evidence>
<name>A0A158K647_9BURK</name>
<feature type="region of interest" description="Disordered" evidence="1">
    <location>
        <begin position="40"/>
        <end position="60"/>
    </location>
</feature>
<gene>
    <name evidence="2" type="ORF">AWB68_05025</name>
</gene>
<proteinExistence type="predicted"/>
<protein>
    <submittedName>
        <fullName evidence="2">Uncharacterized protein</fullName>
    </submittedName>
</protein>
<sequence>MLPFRRPNAYNDSERLSFVTRRGDAAAVGAKRNVDDRAAFSVSTDGGGGDRLSTEGQHSGSVRLQCAVPVLDRGKPGYGTFRASMEYHYDNGLIDGWTCRG</sequence>
<reference evidence="2" key="1">
    <citation type="submission" date="2016-01" db="EMBL/GenBank/DDBJ databases">
        <authorList>
            <person name="Peeters C."/>
        </authorList>
    </citation>
    <scope>NUCLEOTIDE SEQUENCE [LARGE SCALE GENOMIC DNA]</scope>
    <source>
        <strain evidence="2">LMG 22940</strain>
    </source>
</reference>
<organism evidence="2 3">
    <name type="scientific">Caballeronia choica</name>
    <dbReference type="NCBI Taxonomy" id="326476"/>
    <lineage>
        <taxon>Bacteria</taxon>
        <taxon>Pseudomonadati</taxon>
        <taxon>Pseudomonadota</taxon>
        <taxon>Betaproteobacteria</taxon>
        <taxon>Burkholderiales</taxon>
        <taxon>Burkholderiaceae</taxon>
        <taxon>Caballeronia</taxon>
    </lineage>
</organism>
<dbReference type="AlphaFoldDB" id="A0A158K647"/>
<accession>A0A158K647</accession>
<comment type="caution">
    <text evidence="2">The sequence shown here is derived from an EMBL/GenBank/DDBJ whole genome shotgun (WGS) entry which is preliminary data.</text>
</comment>
<evidence type="ECO:0000256" key="1">
    <source>
        <dbReference type="SAM" id="MobiDB-lite"/>
    </source>
</evidence>
<keyword evidence="3" id="KW-1185">Reference proteome</keyword>
<dbReference type="Proteomes" id="UP000054770">
    <property type="component" value="Unassembled WGS sequence"/>
</dbReference>